<dbReference type="AlphaFoldDB" id="A0A1G4G2S6"/>
<dbReference type="Proteomes" id="UP000178485">
    <property type="component" value="Chromosome i"/>
</dbReference>
<organism evidence="1 2">
    <name type="scientific">Petrimonas mucosa</name>
    <dbReference type="NCBI Taxonomy" id="1642646"/>
    <lineage>
        <taxon>Bacteria</taxon>
        <taxon>Pseudomonadati</taxon>
        <taxon>Bacteroidota</taxon>
        <taxon>Bacteroidia</taxon>
        <taxon>Bacteroidales</taxon>
        <taxon>Dysgonomonadaceae</taxon>
        <taxon>Petrimonas</taxon>
    </lineage>
</organism>
<sequence length="98" mass="10851">MARTLTFNELRALKDKLPDGSIHRIAEELGLKPETVRNYFGGYNYKEGKSIGVHIEPGPDGGIVVLDDSTIFDKALSILGLEDYPVYQSEPIEGEDNI</sequence>
<dbReference type="STRING" id="1642646.ING2E5A_0009"/>
<name>A0A1G4G2S6_9BACT</name>
<accession>A0A1G4G2S6</accession>
<dbReference type="RefSeq" id="WP_071135648.1">
    <property type="nucleotide sequence ID" value="NZ_DUQN01000076.1"/>
</dbReference>
<protein>
    <recommendedName>
        <fullName evidence="3">DNA-binding protein</fullName>
    </recommendedName>
</protein>
<keyword evidence="2" id="KW-1185">Reference proteome</keyword>
<evidence type="ECO:0008006" key="3">
    <source>
        <dbReference type="Google" id="ProtNLM"/>
    </source>
</evidence>
<dbReference type="KEGG" id="pmuc:ING2E5A_0009"/>
<evidence type="ECO:0000313" key="1">
    <source>
        <dbReference type="EMBL" id="SCM55097.1"/>
    </source>
</evidence>
<proteinExistence type="predicted"/>
<reference evidence="1 2" key="1">
    <citation type="submission" date="2016-08" db="EMBL/GenBank/DDBJ databases">
        <authorList>
            <person name="Seilhamer J.J."/>
        </authorList>
    </citation>
    <scope>NUCLEOTIDE SEQUENCE [LARGE SCALE GENOMIC DNA]</scope>
    <source>
        <strain evidence="1">ING2-E5A</strain>
    </source>
</reference>
<dbReference type="EMBL" id="LT608328">
    <property type="protein sequence ID" value="SCM55097.1"/>
    <property type="molecule type" value="Genomic_DNA"/>
</dbReference>
<evidence type="ECO:0000313" key="2">
    <source>
        <dbReference type="Proteomes" id="UP000178485"/>
    </source>
</evidence>
<gene>
    <name evidence="1" type="ORF">ING2E5A_0009</name>
</gene>